<evidence type="ECO:0000313" key="2">
    <source>
        <dbReference type="Proteomes" id="UP001054252"/>
    </source>
</evidence>
<dbReference type="EMBL" id="BPVZ01000092">
    <property type="protein sequence ID" value="GKV31670.1"/>
    <property type="molecule type" value="Genomic_DNA"/>
</dbReference>
<name>A0AAV5L3H7_9ROSI</name>
<reference evidence="1 2" key="1">
    <citation type="journal article" date="2021" name="Commun. Biol.">
        <title>The genome of Shorea leprosula (Dipterocarpaceae) highlights the ecological relevance of drought in aseasonal tropical rainforests.</title>
        <authorList>
            <person name="Ng K.K.S."/>
            <person name="Kobayashi M.J."/>
            <person name="Fawcett J.A."/>
            <person name="Hatakeyama M."/>
            <person name="Paape T."/>
            <person name="Ng C.H."/>
            <person name="Ang C.C."/>
            <person name="Tnah L.H."/>
            <person name="Lee C.T."/>
            <person name="Nishiyama T."/>
            <person name="Sese J."/>
            <person name="O'Brien M.J."/>
            <person name="Copetti D."/>
            <person name="Mohd Noor M.I."/>
            <person name="Ong R.C."/>
            <person name="Putra M."/>
            <person name="Sireger I.Z."/>
            <person name="Indrioko S."/>
            <person name="Kosugi Y."/>
            <person name="Izuno A."/>
            <person name="Isagi Y."/>
            <person name="Lee S.L."/>
            <person name="Shimizu K.K."/>
        </authorList>
    </citation>
    <scope>NUCLEOTIDE SEQUENCE [LARGE SCALE GENOMIC DNA]</scope>
    <source>
        <strain evidence="1">214</strain>
    </source>
</reference>
<keyword evidence="2" id="KW-1185">Reference proteome</keyword>
<dbReference type="AlphaFoldDB" id="A0AAV5L3H7"/>
<accession>A0AAV5L3H7</accession>
<dbReference type="Proteomes" id="UP001054252">
    <property type="component" value="Unassembled WGS sequence"/>
</dbReference>
<gene>
    <name evidence="1" type="ORF">SLEP1_g40343</name>
</gene>
<organism evidence="1 2">
    <name type="scientific">Rubroshorea leprosula</name>
    <dbReference type="NCBI Taxonomy" id="152421"/>
    <lineage>
        <taxon>Eukaryota</taxon>
        <taxon>Viridiplantae</taxon>
        <taxon>Streptophyta</taxon>
        <taxon>Embryophyta</taxon>
        <taxon>Tracheophyta</taxon>
        <taxon>Spermatophyta</taxon>
        <taxon>Magnoliopsida</taxon>
        <taxon>eudicotyledons</taxon>
        <taxon>Gunneridae</taxon>
        <taxon>Pentapetalae</taxon>
        <taxon>rosids</taxon>
        <taxon>malvids</taxon>
        <taxon>Malvales</taxon>
        <taxon>Dipterocarpaceae</taxon>
        <taxon>Rubroshorea</taxon>
    </lineage>
</organism>
<evidence type="ECO:0000313" key="1">
    <source>
        <dbReference type="EMBL" id="GKV31670.1"/>
    </source>
</evidence>
<proteinExistence type="predicted"/>
<protein>
    <submittedName>
        <fullName evidence="1">Uncharacterized protein</fullName>
    </submittedName>
</protein>
<comment type="caution">
    <text evidence="1">The sequence shown here is derived from an EMBL/GenBank/DDBJ whole genome shotgun (WGS) entry which is preliminary data.</text>
</comment>
<sequence>MLQRGHSRSLFGKHGSGLEIVYTLSSRLMSSLPSYHIRLLTGLKLSEPCCYNQTWQELGRS</sequence>